<dbReference type="GO" id="GO:0005829">
    <property type="term" value="C:cytosol"/>
    <property type="evidence" value="ECO:0007669"/>
    <property type="project" value="TreeGrafter"/>
</dbReference>
<evidence type="ECO:0000259" key="4">
    <source>
        <dbReference type="PROSITE" id="PS50972"/>
    </source>
</evidence>
<dbReference type="PANTHER" id="PTHR45833">
    <property type="entry name" value="METHIONINE SYNTHASE"/>
    <property type="match status" value="1"/>
</dbReference>
<evidence type="ECO:0000256" key="1">
    <source>
        <dbReference type="ARBA" id="ARBA00010398"/>
    </source>
</evidence>
<organism evidence="5">
    <name type="scientific">marine sediment metagenome</name>
    <dbReference type="NCBI Taxonomy" id="412755"/>
    <lineage>
        <taxon>unclassified sequences</taxon>
        <taxon>metagenomes</taxon>
        <taxon>ecological metagenomes</taxon>
    </lineage>
</organism>
<name>X0TVD9_9ZZZZ</name>
<dbReference type="AlphaFoldDB" id="X0TVD9"/>
<evidence type="ECO:0000313" key="5">
    <source>
        <dbReference type="EMBL" id="GAF92112.1"/>
    </source>
</evidence>
<dbReference type="Pfam" id="PF00809">
    <property type="entry name" value="Pterin_bind"/>
    <property type="match status" value="1"/>
</dbReference>
<evidence type="ECO:0000256" key="2">
    <source>
        <dbReference type="ARBA" id="ARBA00022603"/>
    </source>
</evidence>
<sequence>FTKNAVIAAGLKVINAENGVVLNSTPLNKKSDEEILDKYIEMAEQAGPKASIIALTMDKNGVPQDIDTRVAIAAEIVQKAMEKGFDTQRLFIDPIILPVKVPNAQVQPGNILAAMDQIKFLADPAPHMTIGLSNLSQGATERSLINRVFLAMAISHGLDSAIVDVLDKKLMNVVATAEMLMNKQIYSDSFLKAYAAANRA</sequence>
<proteinExistence type="inferred from homology"/>
<reference evidence="5" key="1">
    <citation type="journal article" date="2014" name="Front. Microbiol.">
        <title>High frequency of phylogenetically diverse reductive dehalogenase-homologous genes in deep subseafloor sedimentary metagenomes.</title>
        <authorList>
            <person name="Kawai M."/>
            <person name="Futagami T."/>
            <person name="Toyoda A."/>
            <person name="Takaki Y."/>
            <person name="Nishi S."/>
            <person name="Hori S."/>
            <person name="Arai W."/>
            <person name="Tsubouchi T."/>
            <person name="Morono Y."/>
            <person name="Uchiyama I."/>
            <person name="Ito T."/>
            <person name="Fujiyama A."/>
            <person name="Inagaki F."/>
            <person name="Takami H."/>
        </authorList>
    </citation>
    <scope>NUCLEOTIDE SEQUENCE</scope>
    <source>
        <strain evidence="5">Expedition CK06-06</strain>
    </source>
</reference>
<dbReference type="SUPFAM" id="SSF51717">
    <property type="entry name" value="Dihydropteroate synthetase-like"/>
    <property type="match status" value="1"/>
</dbReference>
<dbReference type="InterPro" id="IPR011005">
    <property type="entry name" value="Dihydropteroate_synth-like_sf"/>
</dbReference>
<evidence type="ECO:0000256" key="3">
    <source>
        <dbReference type="ARBA" id="ARBA00022679"/>
    </source>
</evidence>
<feature type="domain" description="Pterin-binding" evidence="4">
    <location>
        <begin position="1"/>
        <end position="181"/>
    </location>
</feature>
<accession>X0TVD9</accession>
<dbReference type="EMBL" id="BARS01016911">
    <property type="protein sequence ID" value="GAF92112.1"/>
    <property type="molecule type" value="Genomic_DNA"/>
</dbReference>
<dbReference type="PROSITE" id="PS50972">
    <property type="entry name" value="PTERIN_BINDING"/>
    <property type="match status" value="1"/>
</dbReference>
<dbReference type="GO" id="GO:0042558">
    <property type="term" value="P:pteridine-containing compound metabolic process"/>
    <property type="evidence" value="ECO:0007669"/>
    <property type="project" value="InterPro"/>
</dbReference>
<keyword evidence="3" id="KW-0808">Transferase</keyword>
<dbReference type="InterPro" id="IPR000489">
    <property type="entry name" value="Pterin-binding_dom"/>
</dbReference>
<dbReference type="Gene3D" id="3.20.20.20">
    <property type="entry name" value="Dihydropteroate synthase-like"/>
    <property type="match status" value="1"/>
</dbReference>
<protein>
    <recommendedName>
        <fullName evidence="4">Pterin-binding domain-containing protein</fullName>
    </recommendedName>
</protein>
<dbReference type="InterPro" id="IPR050554">
    <property type="entry name" value="Met_Synthase/Corrinoid"/>
</dbReference>
<dbReference type="GO" id="GO:0032259">
    <property type="term" value="P:methylation"/>
    <property type="evidence" value="ECO:0007669"/>
    <property type="project" value="UniProtKB-KW"/>
</dbReference>
<comment type="caution">
    <text evidence="5">The sequence shown here is derived from an EMBL/GenBank/DDBJ whole genome shotgun (WGS) entry which is preliminary data.</text>
</comment>
<comment type="similarity">
    <text evidence="1">Belongs to the vitamin-B12 dependent methionine synthase family.</text>
</comment>
<gene>
    <name evidence="5" type="ORF">S01H1_27733</name>
</gene>
<feature type="non-terminal residue" evidence="5">
    <location>
        <position position="1"/>
    </location>
</feature>
<keyword evidence="2" id="KW-0489">Methyltransferase</keyword>
<dbReference type="GO" id="GO:0008705">
    <property type="term" value="F:methionine synthase activity"/>
    <property type="evidence" value="ECO:0007669"/>
    <property type="project" value="TreeGrafter"/>
</dbReference>